<organism evidence="3 4">
    <name type="scientific">Nelumbo nucifera</name>
    <name type="common">Sacred lotus</name>
    <dbReference type="NCBI Taxonomy" id="4432"/>
    <lineage>
        <taxon>Eukaryota</taxon>
        <taxon>Viridiplantae</taxon>
        <taxon>Streptophyta</taxon>
        <taxon>Embryophyta</taxon>
        <taxon>Tracheophyta</taxon>
        <taxon>Spermatophyta</taxon>
        <taxon>Magnoliopsida</taxon>
        <taxon>Proteales</taxon>
        <taxon>Nelumbonaceae</taxon>
        <taxon>Nelumbo</taxon>
    </lineage>
</organism>
<name>A0A822ZLI7_NELNU</name>
<dbReference type="InterPro" id="IPR004158">
    <property type="entry name" value="DUF247_pln"/>
</dbReference>
<evidence type="ECO:0000256" key="1">
    <source>
        <dbReference type="SAM" id="MobiDB-lite"/>
    </source>
</evidence>
<reference evidence="3 4" key="1">
    <citation type="journal article" date="2020" name="Mol. Biol. Evol.">
        <title>Distinct Expression and Methylation Patterns for Genes with Different Fates following a Single Whole-Genome Duplication in Flowering Plants.</title>
        <authorList>
            <person name="Shi T."/>
            <person name="Rahmani R.S."/>
            <person name="Gugger P.F."/>
            <person name="Wang M."/>
            <person name="Li H."/>
            <person name="Zhang Y."/>
            <person name="Li Z."/>
            <person name="Wang Q."/>
            <person name="Van de Peer Y."/>
            <person name="Marchal K."/>
            <person name="Chen J."/>
        </authorList>
    </citation>
    <scope>NUCLEOTIDE SEQUENCE [LARGE SCALE GENOMIC DNA]</scope>
    <source>
        <tissue evidence="3">Leaf</tissue>
    </source>
</reference>
<protein>
    <submittedName>
        <fullName evidence="3">Uncharacterized protein</fullName>
    </submittedName>
</protein>
<feature type="transmembrane region" description="Helical" evidence="2">
    <location>
        <begin position="525"/>
        <end position="551"/>
    </location>
</feature>
<proteinExistence type="predicted"/>
<keyword evidence="2" id="KW-1133">Transmembrane helix</keyword>
<comment type="caution">
    <text evidence="3">The sequence shown here is derived from an EMBL/GenBank/DDBJ whole genome shotgun (WGS) entry which is preliminary data.</text>
</comment>
<sequence>MEWTWAPMNDSGSSPLSEKMERTWASIVGIEPSHQERMEWTWEPMTGSEPPPPDMVEWTWASIPGIGSSPPERMECNWAPMDGSMPPPYLERMRYNWAPTSGSGLPSPSLERERAPQGKGERHGKLSESIIQDCGLRDNTKPPKSLSSIYRIPKALVKINEKVYVPQIVSIGPFYYTIKHDTRKQKNKYLRYFLRRNPNCSWETTLDSCVEALKEEEKKARRWYSEEIESINSNEFVTMMLVDGCFILELLCRMYEKNNPQPAVIGNKTQDNNDDEEGPVSKKMLPRIRHDMLLLQNQLPLFILDRLFEKTIIHISPIPLNELVFHFFRDITPIHVHDLRDKPKHILHLLRQFMRASSKLEITGKSSEEAKLSNYSVTQLKEAGVKFLKKENTDSFLDISFRNGVLEIPKIHVQNYTECLLKNLIAFEQYFPKCSGRITSYAFLMDSLINTPEDVQYLYKKGIITHGLGNHEEVSDLFNDLRKGAFLHHFYYEDVCTDLNNHFDKRWKVWGAIFKRERLKNPWTIVSLIVATLFFVLTFSSSLFSVLSFFVHGS</sequence>
<keyword evidence="2" id="KW-0812">Transmembrane</keyword>
<dbReference type="EMBL" id="DUZY01000007">
    <property type="protein sequence ID" value="DAD46062.1"/>
    <property type="molecule type" value="Genomic_DNA"/>
</dbReference>
<gene>
    <name evidence="3" type="ORF">HUJ06_004292</name>
</gene>
<feature type="compositionally biased region" description="Basic and acidic residues" evidence="1">
    <location>
        <begin position="110"/>
        <end position="126"/>
    </location>
</feature>
<evidence type="ECO:0000313" key="4">
    <source>
        <dbReference type="Proteomes" id="UP000607653"/>
    </source>
</evidence>
<dbReference type="Pfam" id="PF03140">
    <property type="entry name" value="DUF247"/>
    <property type="match status" value="1"/>
</dbReference>
<accession>A0A822ZLI7</accession>
<feature type="region of interest" description="Disordered" evidence="1">
    <location>
        <begin position="100"/>
        <end position="128"/>
    </location>
</feature>
<dbReference type="Proteomes" id="UP000607653">
    <property type="component" value="Unassembled WGS sequence"/>
</dbReference>
<keyword evidence="2" id="KW-0472">Membrane</keyword>
<dbReference type="PANTHER" id="PTHR31170">
    <property type="entry name" value="BNAC04G53230D PROTEIN"/>
    <property type="match status" value="1"/>
</dbReference>
<feature type="region of interest" description="Disordered" evidence="1">
    <location>
        <begin position="1"/>
        <end position="20"/>
    </location>
</feature>
<keyword evidence="4" id="KW-1185">Reference proteome</keyword>
<dbReference type="AlphaFoldDB" id="A0A822ZLI7"/>
<evidence type="ECO:0000256" key="2">
    <source>
        <dbReference type="SAM" id="Phobius"/>
    </source>
</evidence>
<evidence type="ECO:0000313" key="3">
    <source>
        <dbReference type="EMBL" id="DAD46062.1"/>
    </source>
</evidence>
<dbReference type="PANTHER" id="PTHR31170:SF25">
    <property type="entry name" value="BNAA09G04570D PROTEIN"/>
    <property type="match status" value="1"/>
</dbReference>